<evidence type="ECO:0000256" key="3">
    <source>
        <dbReference type="ARBA" id="ARBA00022737"/>
    </source>
</evidence>
<keyword evidence="5" id="KW-0862">Zinc</keyword>
<dbReference type="InterPro" id="IPR050331">
    <property type="entry name" value="Zinc_finger"/>
</dbReference>
<evidence type="ECO:0000256" key="11">
    <source>
        <dbReference type="SAM" id="MobiDB-lite"/>
    </source>
</evidence>
<feature type="region of interest" description="Disordered" evidence="11">
    <location>
        <begin position="381"/>
        <end position="409"/>
    </location>
</feature>
<dbReference type="GO" id="GO:0003682">
    <property type="term" value="F:chromatin binding"/>
    <property type="evidence" value="ECO:0007669"/>
    <property type="project" value="UniProtKB-ARBA"/>
</dbReference>
<dbReference type="SMART" id="SM00355">
    <property type="entry name" value="ZnF_C2H2"/>
    <property type="match status" value="8"/>
</dbReference>
<dbReference type="SUPFAM" id="SSF57667">
    <property type="entry name" value="beta-beta-alpha zinc fingers"/>
    <property type="match status" value="3"/>
</dbReference>
<feature type="domain" description="C2H2-type" evidence="12">
    <location>
        <begin position="150"/>
        <end position="177"/>
    </location>
</feature>
<evidence type="ECO:0000256" key="2">
    <source>
        <dbReference type="ARBA" id="ARBA00022723"/>
    </source>
</evidence>
<evidence type="ECO:0000256" key="10">
    <source>
        <dbReference type="PROSITE-ProRule" id="PRU00042"/>
    </source>
</evidence>
<evidence type="ECO:0000256" key="4">
    <source>
        <dbReference type="ARBA" id="ARBA00022771"/>
    </source>
</evidence>
<keyword evidence="6" id="KW-0805">Transcription regulation</keyword>
<keyword evidence="14" id="KW-1185">Reference proteome</keyword>
<keyword evidence="3" id="KW-0677">Repeat</keyword>
<dbReference type="GO" id="GO:0000785">
    <property type="term" value="C:chromatin"/>
    <property type="evidence" value="ECO:0007669"/>
    <property type="project" value="UniProtKB-ARBA"/>
</dbReference>
<name>A0A6H5HMN6_9HEMI</name>
<evidence type="ECO:0000256" key="7">
    <source>
        <dbReference type="ARBA" id="ARBA00023125"/>
    </source>
</evidence>
<dbReference type="AlphaFoldDB" id="A0A6H5HMN6"/>
<dbReference type="Gene3D" id="3.30.160.60">
    <property type="entry name" value="Classic Zinc Finger"/>
    <property type="match status" value="4"/>
</dbReference>
<dbReference type="Pfam" id="PF00096">
    <property type="entry name" value="zf-C2H2"/>
    <property type="match status" value="2"/>
</dbReference>
<evidence type="ECO:0000256" key="8">
    <source>
        <dbReference type="ARBA" id="ARBA00023163"/>
    </source>
</evidence>
<evidence type="ECO:0000256" key="9">
    <source>
        <dbReference type="ARBA" id="ARBA00023242"/>
    </source>
</evidence>
<comment type="subcellular location">
    <subcellularLocation>
        <location evidence="1">Nucleus</location>
    </subcellularLocation>
</comment>
<dbReference type="PANTHER" id="PTHR16515:SF49">
    <property type="entry name" value="GASTRULA ZINC FINGER PROTEIN XLCGF49.1-LIKE-RELATED"/>
    <property type="match status" value="1"/>
</dbReference>
<feature type="domain" description="C2H2-type" evidence="12">
    <location>
        <begin position="666"/>
        <end position="689"/>
    </location>
</feature>
<dbReference type="PROSITE" id="PS50157">
    <property type="entry name" value="ZINC_FINGER_C2H2_2"/>
    <property type="match status" value="5"/>
</dbReference>
<keyword evidence="2" id="KW-0479">Metal-binding</keyword>
<dbReference type="FunFam" id="3.30.160.60:FF:000690">
    <property type="entry name" value="Zinc finger protein 354C"/>
    <property type="match status" value="1"/>
</dbReference>
<evidence type="ECO:0000313" key="13">
    <source>
        <dbReference type="EMBL" id="CAB0019127.1"/>
    </source>
</evidence>
<dbReference type="GO" id="GO:0003677">
    <property type="term" value="F:DNA binding"/>
    <property type="evidence" value="ECO:0007669"/>
    <property type="project" value="UniProtKB-KW"/>
</dbReference>
<dbReference type="Pfam" id="PF13912">
    <property type="entry name" value="zf-C2H2_6"/>
    <property type="match status" value="2"/>
</dbReference>
<feature type="domain" description="C2H2-type" evidence="12">
    <location>
        <begin position="320"/>
        <end position="348"/>
    </location>
</feature>
<feature type="compositionally biased region" description="Basic residues" evidence="11">
    <location>
        <begin position="602"/>
        <end position="616"/>
    </location>
</feature>
<reference evidence="13 14" key="1">
    <citation type="submission" date="2020-02" db="EMBL/GenBank/DDBJ databases">
        <authorList>
            <person name="Ferguson B K."/>
        </authorList>
    </citation>
    <scope>NUCLEOTIDE SEQUENCE [LARGE SCALE GENOMIC DNA]</scope>
</reference>
<sequence length="689" mass="77169">MANTIVSTSSDDNYGFSLEWIAEGSGIGEEICGVVGVSSPIIPKIENCDTDYIEIQLPEEEVIAAQWDETDPVEELEVGSLSHDVPELNGDVLVPLDEEQDEYSRLHPYPCDFCSRRFSKQATLTAEFEEEQCVEEQDPKFPVIDPSRPYVCQFCGVGFAREKALVSHKMIHAGDHSVECEYCNEIFQSAAMLQQHIGAKHARAAVKKANNVCSPKKHAATHETKDKSTTSVLCTECGASNFADGKSLLYHRQLEHGINIARLFPCMECGKTFNSRSSQQIHIRIHTGERPYACKYCWKAFGDGGTLRKHERIHTGEKPYVCPVCSKAFNQRVVLREHVRAHHSGKAGTSENRYQCCVCKLYLPSSEELCVHYVQHSDENTAKHRMPSVRKTTTPKKKKADNPTSSYPMMTMISDHNITIAHETMVESPPVVVKKKPSKSLKQDKLDAIVKLGKTTLENLSSMAKGKRARIVRSGKKGFNKGQNKRYLNKKEKGKTTKSLNNGSYASKYVVSQPGVEGPASGMEFIDEPVYEDAAFNDELLNYDDNEDLANGESDSCVRTRPRTKNVSYHNMRVDHRVYDLATFDDIVVDEPQVPTMASPLSKKRKPCKKKKKSKVKPTESPVAGGSGDSQYINGINIESTIVEKEELIETTIVSDDLEIKQDDTTTCDMCNLDFFNGDDFIRHLQTHF</sequence>
<dbReference type="GO" id="GO:0040029">
    <property type="term" value="P:epigenetic regulation of gene expression"/>
    <property type="evidence" value="ECO:0007669"/>
    <property type="project" value="UniProtKB-ARBA"/>
</dbReference>
<protein>
    <recommendedName>
        <fullName evidence="12">C2H2-type domain-containing protein</fullName>
    </recommendedName>
</protein>
<feature type="domain" description="C2H2-type" evidence="12">
    <location>
        <begin position="292"/>
        <end position="319"/>
    </location>
</feature>
<evidence type="ECO:0000256" key="6">
    <source>
        <dbReference type="ARBA" id="ARBA00023015"/>
    </source>
</evidence>
<evidence type="ECO:0000256" key="5">
    <source>
        <dbReference type="ARBA" id="ARBA00022833"/>
    </source>
</evidence>
<feature type="compositionally biased region" description="Basic residues" evidence="11">
    <location>
        <begin position="383"/>
        <end position="399"/>
    </location>
</feature>
<accession>A0A6H5HMN6</accession>
<dbReference type="InterPro" id="IPR036236">
    <property type="entry name" value="Znf_C2H2_sf"/>
</dbReference>
<dbReference type="GO" id="GO:0005634">
    <property type="term" value="C:nucleus"/>
    <property type="evidence" value="ECO:0007669"/>
    <property type="project" value="UniProtKB-SubCell"/>
</dbReference>
<organism evidence="13 14">
    <name type="scientific">Nesidiocoris tenuis</name>
    <dbReference type="NCBI Taxonomy" id="355587"/>
    <lineage>
        <taxon>Eukaryota</taxon>
        <taxon>Metazoa</taxon>
        <taxon>Ecdysozoa</taxon>
        <taxon>Arthropoda</taxon>
        <taxon>Hexapoda</taxon>
        <taxon>Insecta</taxon>
        <taxon>Pterygota</taxon>
        <taxon>Neoptera</taxon>
        <taxon>Paraneoptera</taxon>
        <taxon>Hemiptera</taxon>
        <taxon>Heteroptera</taxon>
        <taxon>Panheteroptera</taxon>
        <taxon>Cimicomorpha</taxon>
        <taxon>Miridae</taxon>
        <taxon>Dicyphina</taxon>
        <taxon>Nesidiocoris</taxon>
    </lineage>
</organism>
<dbReference type="FunFam" id="3.30.160.60:FF:000839">
    <property type="entry name" value="Zinc finger protein 691"/>
    <property type="match status" value="1"/>
</dbReference>
<evidence type="ECO:0000256" key="1">
    <source>
        <dbReference type="ARBA" id="ARBA00004123"/>
    </source>
</evidence>
<gene>
    <name evidence="13" type="ORF">NTEN_LOCUS22839</name>
</gene>
<proteinExistence type="predicted"/>
<feature type="domain" description="C2H2-type" evidence="12">
    <location>
        <begin position="264"/>
        <end position="291"/>
    </location>
</feature>
<dbReference type="EMBL" id="CADCXU010033792">
    <property type="protein sequence ID" value="CAB0019127.1"/>
    <property type="molecule type" value="Genomic_DNA"/>
</dbReference>
<feature type="region of interest" description="Disordered" evidence="11">
    <location>
        <begin position="597"/>
        <end position="628"/>
    </location>
</feature>
<dbReference type="PANTHER" id="PTHR16515">
    <property type="entry name" value="PR DOMAIN ZINC FINGER PROTEIN"/>
    <property type="match status" value="1"/>
</dbReference>
<keyword evidence="8" id="KW-0804">Transcription</keyword>
<keyword evidence="4 10" id="KW-0863">Zinc-finger</keyword>
<evidence type="ECO:0000259" key="12">
    <source>
        <dbReference type="PROSITE" id="PS50157"/>
    </source>
</evidence>
<keyword evidence="9" id="KW-0539">Nucleus</keyword>
<dbReference type="OrthoDB" id="8117402at2759"/>
<dbReference type="FunFam" id="3.30.160.60:FF:000325">
    <property type="entry name" value="ZFP90 zinc finger protein"/>
    <property type="match status" value="1"/>
</dbReference>
<dbReference type="InterPro" id="IPR013087">
    <property type="entry name" value="Znf_C2H2_type"/>
</dbReference>
<dbReference type="Proteomes" id="UP000479000">
    <property type="component" value="Unassembled WGS sequence"/>
</dbReference>
<keyword evidence="7" id="KW-0238">DNA-binding</keyword>
<dbReference type="PROSITE" id="PS00028">
    <property type="entry name" value="ZINC_FINGER_C2H2_1"/>
    <property type="match status" value="7"/>
</dbReference>
<dbReference type="GO" id="GO:0008270">
    <property type="term" value="F:zinc ion binding"/>
    <property type="evidence" value="ECO:0007669"/>
    <property type="project" value="UniProtKB-KW"/>
</dbReference>
<evidence type="ECO:0000313" key="14">
    <source>
        <dbReference type="Proteomes" id="UP000479000"/>
    </source>
</evidence>